<comment type="caution">
    <text evidence="1">The sequence shown here is derived from an EMBL/GenBank/DDBJ whole genome shotgun (WGS) entry which is preliminary data.</text>
</comment>
<dbReference type="SUPFAM" id="SSF88659">
    <property type="entry name" value="Sigma3 and sigma4 domains of RNA polymerase sigma factors"/>
    <property type="match status" value="1"/>
</dbReference>
<reference evidence="1" key="1">
    <citation type="submission" date="2021-04" db="EMBL/GenBank/DDBJ databases">
        <title>Genomic analysis of electroactive and textile dye degrading Bacillus circulans strain: DC10 isolated from constructed wetland-microbial fuel cells treating textile dye wastewaters.</title>
        <authorList>
            <person name="Patel D.U."/>
            <person name="Desai C.R."/>
        </authorList>
    </citation>
    <scope>NUCLEOTIDE SEQUENCE</scope>
    <source>
        <strain evidence="1">DC10</strain>
    </source>
</reference>
<organism evidence="1">
    <name type="scientific">Niallia circulans</name>
    <name type="common">Bacillus circulans</name>
    <dbReference type="NCBI Taxonomy" id="1397"/>
    <lineage>
        <taxon>Bacteria</taxon>
        <taxon>Bacillati</taxon>
        <taxon>Bacillota</taxon>
        <taxon>Bacilli</taxon>
        <taxon>Bacillales</taxon>
        <taxon>Bacillaceae</taxon>
        <taxon>Niallia</taxon>
    </lineage>
</organism>
<dbReference type="AlphaFoldDB" id="A0A941G8L7"/>
<name>A0A941G8L7_NIACI</name>
<dbReference type="RefSeq" id="WP_212116670.1">
    <property type="nucleotide sequence ID" value="NZ_JAGTPX020000001.1"/>
</dbReference>
<gene>
    <name evidence="1" type="ORF">KD144_00585</name>
</gene>
<dbReference type="EMBL" id="JAGTPX010000001">
    <property type="protein sequence ID" value="MBR8668021.1"/>
    <property type="molecule type" value="Genomic_DNA"/>
</dbReference>
<dbReference type="InterPro" id="IPR013324">
    <property type="entry name" value="RNA_pol_sigma_r3/r4-like"/>
</dbReference>
<sequence>MSTIEKTSLSEVLSMYRELQEETEYYETLLKEINVQWKINYGLLAHNPSPNGGGYIPVAMDITAGHMDKLMDRYKRVEKALEINKRLMKVSEDLLKRFDGLKYKVAYARFVEGKSLMEIAVELNYSYDHIRRVMSKINKNLEKEEATYMPHTY</sequence>
<accession>A0A941G8L7</accession>
<proteinExistence type="predicted"/>
<evidence type="ECO:0000313" key="1">
    <source>
        <dbReference type="EMBL" id="MBR8668021.1"/>
    </source>
</evidence>
<protein>
    <submittedName>
        <fullName evidence="1">Uncharacterized protein</fullName>
    </submittedName>
</protein>